<gene>
    <name evidence="1" type="ORF">HPB47_018492</name>
</gene>
<sequence>MATSTGPTPPSPYSSHPASTDQYSLPSSVCGSSIAQSDDKDTPMNSAEDITPVITSLSSLRLSNTLAKTFPECILEIRYNSRLNLVAVDVRNEQTTRGLLRCTELCRIKVRAYEPLPRHCVTGLIKDVDTTLTDEEITNNLKVQSLRSLSADLHCQASSTLVLFGIQLLHSKRNLSNAASAAAMDTVRPPTSTVLCASAAVTRTRTETPALLKRATVCLERLGVTNTLEELIEAHRAAQLTRLRCTAQGRALLATLGFPPCPASLTAEGLSPAARARLTVAPIPRHMNPTLHSARRDHHSRYLRHADAVLWRQLQTNTFPTPLFYSYLHPSLSPPQRPHCGDRPNLFHVLWQCQLIPAVPPNPNPTPTSWEERLTDDTASGQQSLVDRAKAVAATYGAAD</sequence>
<organism evidence="1 2">
    <name type="scientific">Ixodes persulcatus</name>
    <name type="common">Taiga tick</name>
    <dbReference type="NCBI Taxonomy" id="34615"/>
    <lineage>
        <taxon>Eukaryota</taxon>
        <taxon>Metazoa</taxon>
        <taxon>Ecdysozoa</taxon>
        <taxon>Arthropoda</taxon>
        <taxon>Chelicerata</taxon>
        <taxon>Arachnida</taxon>
        <taxon>Acari</taxon>
        <taxon>Parasitiformes</taxon>
        <taxon>Ixodida</taxon>
        <taxon>Ixodoidea</taxon>
        <taxon>Ixodidae</taxon>
        <taxon>Ixodinae</taxon>
        <taxon>Ixodes</taxon>
    </lineage>
</organism>
<accession>A0AC60R1H1</accession>
<evidence type="ECO:0000313" key="1">
    <source>
        <dbReference type="EMBL" id="KAG0445206.1"/>
    </source>
</evidence>
<dbReference type="EMBL" id="JABSTQ010000763">
    <property type="protein sequence ID" value="KAG0445206.1"/>
    <property type="molecule type" value="Genomic_DNA"/>
</dbReference>
<reference evidence="1 2" key="1">
    <citation type="journal article" date="2020" name="Cell">
        <title>Large-Scale Comparative Analyses of Tick Genomes Elucidate Their Genetic Diversity and Vector Capacities.</title>
        <authorList>
            <consortium name="Tick Genome and Microbiome Consortium (TIGMIC)"/>
            <person name="Jia N."/>
            <person name="Wang J."/>
            <person name="Shi W."/>
            <person name="Du L."/>
            <person name="Sun Y."/>
            <person name="Zhan W."/>
            <person name="Jiang J.F."/>
            <person name="Wang Q."/>
            <person name="Zhang B."/>
            <person name="Ji P."/>
            <person name="Bell-Sakyi L."/>
            <person name="Cui X.M."/>
            <person name="Yuan T.T."/>
            <person name="Jiang B.G."/>
            <person name="Yang W.F."/>
            <person name="Lam T.T."/>
            <person name="Chang Q.C."/>
            <person name="Ding S.J."/>
            <person name="Wang X.J."/>
            <person name="Zhu J.G."/>
            <person name="Ruan X.D."/>
            <person name="Zhao L."/>
            <person name="Wei J.T."/>
            <person name="Ye R.Z."/>
            <person name="Que T.C."/>
            <person name="Du C.H."/>
            <person name="Zhou Y.H."/>
            <person name="Cheng J.X."/>
            <person name="Dai P.F."/>
            <person name="Guo W.B."/>
            <person name="Han X.H."/>
            <person name="Huang E.J."/>
            <person name="Li L.F."/>
            <person name="Wei W."/>
            <person name="Gao Y.C."/>
            <person name="Liu J.Z."/>
            <person name="Shao H.Z."/>
            <person name="Wang X."/>
            <person name="Wang C.C."/>
            <person name="Yang T.C."/>
            <person name="Huo Q.B."/>
            <person name="Li W."/>
            <person name="Chen H.Y."/>
            <person name="Chen S.E."/>
            <person name="Zhou L.G."/>
            <person name="Ni X.B."/>
            <person name="Tian J.H."/>
            <person name="Sheng Y."/>
            <person name="Liu T."/>
            <person name="Pan Y.S."/>
            <person name="Xia L.Y."/>
            <person name="Li J."/>
            <person name="Zhao F."/>
            <person name="Cao W.C."/>
        </authorList>
    </citation>
    <scope>NUCLEOTIDE SEQUENCE [LARGE SCALE GENOMIC DNA]</scope>
    <source>
        <strain evidence="1">Iper-2018</strain>
    </source>
</reference>
<keyword evidence="2" id="KW-1185">Reference proteome</keyword>
<protein>
    <submittedName>
        <fullName evidence="1">Uncharacterized protein</fullName>
    </submittedName>
</protein>
<name>A0AC60R1H1_IXOPE</name>
<evidence type="ECO:0000313" key="2">
    <source>
        <dbReference type="Proteomes" id="UP000805193"/>
    </source>
</evidence>
<dbReference type="Proteomes" id="UP000805193">
    <property type="component" value="Unassembled WGS sequence"/>
</dbReference>
<comment type="caution">
    <text evidence="1">The sequence shown here is derived from an EMBL/GenBank/DDBJ whole genome shotgun (WGS) entry which is preliminary data.</text>
</comment>
<proteinExistence type="predicted"/>